<dbReference type="EMBL" id="MU155261">
    <property type="protein sequence ID" value="KAF9477442.1"/>
    <property type="molecule type" value="Genomic_DNA"/>
</dbReference>
<accession>A0A9P6CSL3</accession>
<reference evidence="1" key="1">
    <citation type="submission" date="2020-11" db="EMBL/GenBank/DDBJ databases">
        <authorList>
            <consortium name="DOE Joint Genome Institute"/>
            <person name="Ahrendt S."/>
            <person name="Riley R."/>
            <person name="Andreopoulos W."/>
            <person name="Labutti K."/>
            <person name="Pangilinan J."/>
            <person name="Ruiz-Duenas F.J."/>
            <person name="Barrasa J.M."/>
            <person name="Sanchez-Garcia M."/>
            <person name="Camarero S."/>
            <person name="Miyauchi S."/>
            <person name="Serrano A."/>
            <person name="Linde D."/>
            <person name="Babiker R."/>
            <person name="Drula E."/>
            <person name="Ayuso-Fernandez I."/>
            <person name="Pacheco R."/>
            <person name="Padilla G."/>
            <person name="Ferreira P."/>
            <person name="Barriuso J."/>
            <person name="Kellner H."/>
            <person name="Castanera R."/>
            <person name="Alfaro M."/>
            <person name="Ramirez L."/>
            <person name="Pisabarro A.G."/>
            <person name="Kuo A."/>
            <person name="Tritt A."/>
            <person name="Lipzen A."/>
            <person name="He G."/>
            <person name="Yan M."/>
            <person name="Ng V."/>
            <person name="Cullen D."/>
            <person name="Martin F."/>
            <person name="Rosso M.-N."/>
            <person name="Henrissat B."/>
            <person name="Hibbett D."/>
            <person name="Martinez A.T."/>
            <person name="Grigoriev I.V."/>
        </authorList>
    </citation>
    <scope>NUCLEOTIDE SEQUENCE</scope>
    <source>
        <strain evidence="1">CIRM-BRFM 674</strain>
    </source>
</reference>
<protein>
    <recommendedName>
        <fullName evidence="3">Pheromone</fullName>
    </recommendedName>
</protein>
<gene>
    <name evidence="1" type="ORF">BDN70DRAFT_881213</name>
</gene>
<name>A0A9P6CSL3_9AGAR</name>
<evidence type="ECO:0000313" key="1">
    <source>
        <dbReference type="EMBL" id="KAF9477442.1"/>
    </source>
</evidence>
<keyword evidence="2" id="KW-1185">Reference proteome</keyword>
<organism evidence="1 2">
    <name type="scientific">Pholiota conissans</name>
    <dbReference type="NCBI Taxonomy" id="109636"/>
    <lineage>
        <taxon>Eukaryota</taxon>
        <taxon>Fungi</taxon>
        <taxon>Dikarya</taxon>
        <taxon>Basidiomycota</taxon>
        <taxon>Agaricomycotina</taxon>
        <taxon>Agaricomycetes</taxon>
        <taxon>Agaricomycetidae</taxon>
        <taxon>Agaricales</taxon>
        <taxon>Agaricineae</taxon>
        <taxon>Strophariaceae</taxon>
        <taxon>Pholiota</taxon>
    </lineage>
</organism>
<dbReference type="AlphaFoldDB" id="A0A9P6CSL3"/>
<sequence>MDTFTSMDDFTGLSFLEILDLTENTPSAIRRHSDDSDPSAVPVDLDKSLQAYGSLCVIS</sequence>
<dbReference type="Proteomes" id="UP000807469">
    <property type="component" value="Unassembled WGS sequence"/>
</dbReference>
<evidence type="ECO:0008006" key="3">
    <source>
        <dbReference type="Google" id="ProtNLM"/>
    </source>
</evidence>
<comment type="caution">
    <text evidence="1">The sequence shown here is derived from an EMBL/GenBank/DDBJ whole genome shotgun (WGS) entry which is preliminary data.</text>
</comment>
<proteinExistence type="predicted"/>
<evidence type="ECO:0000313" key="2">
    <source>
        <dbReference type="Proteomes" id="UP000807469"/>
    </source>
</evidence>